<evidence type="ECO:0000256" key="1">
    <source>
        <dbReference type="SAM" id="Phobius"/>
    </source>
</evidence>
<keyword evidence="1" id="KW-0812">Transmembrane</keyword>
<sequence length="391" mass="44547">MDKTDFDIAVLVGKYLANNLTEEEQVYLNEWLALSGQNRIWFRKLTDENYKKEKIKKSATIDVGQGWQSLQQKRSGKRKRQLWIRWSKYAAIFVIPVFAAWIVYQQSSRSRVTESPAQVIVAGTSKALLVLADGTSVPLEQKKQGVLVEQNGVKIDLKEEHIEYENAVSVREDELIYNELIIPRGGEYSLTLSDGTVVFLNADSKLRFPVKFGDTKREVELEGEGYFEVTRNEKVPFIVKTSRMDVLVLGTKFNISAYEDDSITMTTLVQGSVRVTASDNGMSVVLQPNEQAELEHGGNILQVSEVDASFATAWKDGRLRFQEKPLHEIMKTVARWYDVEVEYMDEEVKNYPFGCNFSRHATIEPLLKVFEATGTIGVRVDGRKILIMRKK</sequence>
<keyword evidence="5" id="KW-1185">Reference proteome</keyword>
<dbReference type="Pfam" id="PF04773">
    <property type="entry name" value="FecR"/>
    <property type="match status" value="1"/>
</dbReference>
<comment type="caution">
    <text evidence="4">The sequence shown here is derived from an EMBL/GenBank/DDBJ whole genome shotgun (WGS) entry which is preliminary data.</text>
</comment>
<dbReference type="Gene3D" id="2.60.120.1440">
    <property type="match status" value="1"/>
</dbReference>
<dbReference type="InterPro" id="IPR012373">
    <property type="entry name" value="Ferrdict_sens_TM"/>
</dbReference>
<accession>A0ABR7D682</accession>
<dbReference type="InterPro" id="IPR032508">
    <property type="entry name" value="FecR_C"/>
</dbReference>
<proteinExistence type="predicted"/>
<protein>
    <submittedName>
        <fullName evidence="4">DUF4974 domain-containing protein</fullName>
    </submittedName>
</protein>
<gene>
    <name evidence="4" type="ORF">H8S64_17125</name>
</gene>
<reference evidence="4 5" key="1">
    <citation type="submission" date="2020-08" db="EMBL/GenBank/DDBJ databases">
        <title>Genome public.</title>
        <authorList>
            <person name="Liu C."/>
            <person name="Sun Q."/>
        </authorList>
    </citation>
    <scope>NUCLEOTIDE SEQUENCE [LARGE SCALE GENOMIC DNA]</scope>
    <source>
        <strain evidence="4 5">NSJ-56</strain>
    </source>
</reference>
<evidence type="ECO:0000313" key="5">
    <source>
        <dbReference type="Proteomes" id="UP000646484"/>
    </source>
</evidence>
<dbReference type="EMBL" id="JACOOH010000008">
    <property type="protein sequence ID" value="MBC5622815.1"/>
    <property type="molecule type" value="Genomic_DNA"/>
</dbReference>
<dbReference type="Pfam" id="PF16344">
    <property type="entry name" value="FecR_C"/>
    <property type="match status" value="1"/>
</dbReference>
<feature type="domain" description="Protein FecR C-terminal" evidence="3">
    <location>
        <begin position="318"/>
        <end position="387"/>
    </location>
</feature>
<dbReference type="PANTHER" id="PTHR30273">
    <property type="entry name" value="PERIPLASMIC SIGNAL SENSOR AND SIGMA FACTOR ACTIVATOR FECR-RELATED"/>
    <property type="match status" value="1"/>
</dbReference>
<keyword evidence="1" id="KW-1133">Transmembrane helix</keyword>
<dbReference type="Gene3D" id="3.55.50.30">
    <property type="match status" value="1"/>
</dbReference>
<dbReference type="Proteomes" id="UP000646484">
    <property type="component" value="Unassembled WGS sequence"/>
</dbReference>
<name>A0ABR7D682_9BACT</name>
<feature type="transmembrane region" description="Helical" evidence="1">
    <location>
        <begin position="82"/>
        <end position="104"/>
    </location>
</feature>
<feature type="domain" description="FecR protein" evidence="2">
    <location>
        <begin position="184"/>
        <end position="274"/>
    </location>
</feature>
<organism evidence="4 5">
    <name type="scientific">Butyricimonas hominis</name>
    <dbReference type="NCBI Taxonomy" id="2763032"/>
    <lineage>
        <taxon>Bacteria</taxon>
        <taxon>Pseudomonadati</taxon>
        <taxon>Bacteroidota</taxon>
        <taxon>Bacteroidia</taxon>
        <taxon>Bacteroidales</taxon>
        <taxon>Odoribacteraceae</taxon>
        <taxon>Butyricimonas</taxon>
    </lineage>
</organism>
<evidence type="ECO:0000313" key="4">
    <source>
        <dbReference type="EMBL" id="MBC5622815.1"/>
    </source>
</evidence>
<evidence type="ECO:0000259" key="3">
    <source>
        <dbReference type="Pfam" id="PF16344"/>
    </source>
</evidence>
<evidence type="ECO:0000259" key="2">
    <source>
        <dbReference type="Pfam" id="PF04773"/>
    </source>
</evidence>
<keyword evidence="1" id="KW-0472">Membrane</keyword>
<dbReference type="InterPro" id="IPR006860">
    <property type="entry name" value="FecR"/>
</dbReference>
<dbReference type="PANTHER" id="PTHR30273:SF2">
    <property type="entry name" value="PROTEIN FECR"/>
    <property type="match status" value="1"/>
</dbReference>
<dbReference type="RefSeq" id="WP_186977651.1">
    <property type="nucleotide sequence ID" value="NZ_JACOOH010000008.1"/>
</dbReference>